<proteinExistence type="predicted"/>
<dbReference type="InterPro" id="IPR058979">
    <property type="entry name" value="LysC-like"/>
</dbReference>
<dbReference type="STRING" id="743721.Psesu_1160"/>
<accession>E6WS61</accession>
<dbReference type="Pfam" id="PF23793">
    <property type="entry name" value="LysC"/>
    <property type="match status" value="1"/>
</dbReference>
<sequence>MRLIAATAAALLLAGCQTCPERVPEVVKVPVRVTVPVPAELSAPCPVARAESRTVEAVVSAYNANVEHLEACNRKLGEIRALPTGDVTP</sequence>
<dbReference type="PROSITE" id="PS51257">
    <property type="entry name" value="PROKAR_LIPOPROTEIN"/>
    <property type="match status" value="1"/>
</dbReference>
<keyword evidence="2" id="KW-1185">Reference proteome</keyword>
<gene>
    <name evidence="1" type="ordered locus">Psesu_1160</name>
</gene>
<dbReference type="RefSeq" id="WP_013534839.1">
    <property type="nucleotide sequence ID" value="NC_014924.1"/>
</dbReference>
<dbReference type="EMBL" id="CP002446">
    <property type="protein sequence ID" value="ADV27010.1"/>
    <property type="molecule type" value="Genomic_DNA"/>
</dbReference>
<dbReference type="HOGENOM" id="CLU_2481814_0_0_6"/>
<organism evidence="1 2">
    <name type="scientific">Pseudoxanthomonas suwonensis (strain 11-1)</name>
    <dbReference type="NCBI Taxonomy" id="743721"/>
    <lineage>
        <taxon>Bacteria</taxon>
        <taxon>Pseudomonadati</taxon>
        <taxon>Pseudomonadota</taxon>
        <taxon>Gammaproteobacteria</taxon>
        <taxon>Lysobacterales</taxon>
        <taxon>Lysobacteraceae</taxon>
        <taxon>Pseudoxanthomonas</taxon>
    </lineage>
</organism>
<dbReference type="KEGG" id="psu:Psesu_1160"/>
<dbReference type="OrthoDB" id="6052183at2"/>
<dbReference type="AlphaFoldDB" id="E6WS61"/>
<reference evidence="1 2" key="1">
    <citation type="submission" date="2011-01" db="EMBL/GenBank/DDBJ databases">
        <title>Complete sequence of Pseudoxanthomonas suwonensis 11-1.</title>
        <authorList>
            <consortium name="US DOE Joint Genome Institute"/>
            <person name="Lucas S."/>
            <person name="Copeland A."/>
            <person name="Lapidus A."/>
            <person name="Cheng J.-F."/>
            <person name="Goodwin L."/>
            <person name="Pitluck S."/>
            <person name="Teshima H."/>
            <person name="Detter J.C."/>
            <person name="Han C."/>
            <person name="Tapia R."/>
            <person name="Land M."/>
            <person name="Hauser L."/>
            <person name="Kyrpides N."/>
            <person name="Ivanova N."/>
            <person name="Ovchinnikova G."/>
            <person name="Siebers A.K."/>
            <person name="Allgaier M."/>
            <person name="Thelen M.P."/>
            <person name="Hugenholtz P."/>
            <person name="Gladden J."/>
            <person name="Woyke T."/>
        </authorList>
    </citation>
    <scope>NUCLEOTIDE SEQUENCE [LARGE SCALE GENOMIC DNA]</scope>
    <source>
        <strain evidence="2">11-1</strain>
    </source>
</reference>
<evidence type="ECO:0000313" key="2">
    <source>
        <dbReference type="Proteomes" id="UP000008632"/>
    </source>
</evidence>
<name>E6WS61_PSEUU</name>
<dbReference type="Proteomes" id="UP000008632">
    <property type="component" value="Chromosome"/>
</dbReference>
<protein>
    <submittedName>
        <fullName evidence="1">Uncharacterized protein</fullName>
    </submittedName>
</protein>
<evidence type="ECO:0000313" key="1">
    <source>
        <dbReference type="EMBL" id="ADV27010.1"/>
    </source>
</evidence>